<dbReference type="Proteomes" id="UP000721920">
    <property type="component" value="Unassembled WGS sequence"/>
</dbReference>
<organism evidence="4 5">
    <name type="scientific">Levilactobacillus hammesii</name>
    <dbReference type="NCBI Taxonomy" id="267633"/>
    <lineage>
        <taxon>Bacteria</taxon>
        <taxon>Bacillati</taxon>
        <taxon>Bacillota</taxon>
        <taxon>Bacilli</taxon>
        <taxon>Lactobacillales</taxon>
        <taxon>Lactobacillaceae</taxon>
        <taxon>Levilactobacillus</taxon>
    </lineage>
</organism>
<dbReference type="InterPro" id="IPR020084">
    <property type="entry name" value="NUDIX_hydrolase_CS"/>
</dbReference>
<dbReference type="InterPro" id="IPR015797">
    <property type="entry name" value="NUDIX_hydrolase-like_dom_sf"/>
</dbReference>
<dbReference type="SUPFAM" id="SSF55811">
    <property type="entry name" value="Nudix"/>
    <property type="match status" value="1"/>
</dbReference>
<evidence type="ECO:0000313" key="4">
    <source>
        <dbReference type="EMBL" id="HJE86870.1"/>
    </source>
</evidence>
<dbReference type="GO" id="GO:0016787">
    <property type="term" value="F:hydrolase activity"/>
    <property type="evidence" value="ECO:0007669"/>
    <property type="project" value="UniProtKB-KW"/>
</dbReference>
<reference evidence="4" key="2">
    <citation type="submission" date="2021-09" db="EMBL/GenBank/DDBJ databases">
        <authorList>
            <person name="Gilroy R."/>
        </authorList>
    </citation>
    <scope>NUCLEOTIDE SEQUENCE</scope>
    <source>
        <strain evidence="4">CHK173-2145</strain>
    </source>
</reference>
<feature type="domain" description="Nudix hydrolase" evidence="3">
    <location>
        <begin position="16"/>
        <end position="146"/>
    </location>
</feature>
<dbReference type="Pfam" id="PF00293">
    <property type="entry name" value="NUDIX"/>
    <property type="match status" value="1"/>
</dbReference>
<keyword evidence="2" id="KW-0378">Hydrolase</keyword>
<evidence type="ECO:0000259" key="3">
    <source>
        <dbReference type="PROSITE" id="PS51462"/>
    </source>
</evidence>
<protein>
    <submittedName>
        <fullName evidence="4">NUDIX domain-containing protein</fullName>
    </submittedName>
</protein>
<sequence>MGYVLELRQKIGSQPLIVVGAAAVVITAQQLLLVKRTDNQLWGLPAGSKELAEDLATTASRELHEETGLIGQQPKLLTVVSGTGMQYTYPNGDQIDSVTVVYQLTATGNLRADQTETSVAKYFSLNALPEQLTPITRQILTQLQRITVSD</sequence>
<dbReference type="Gene3D" id="3.90.79.10">
    <property type="entry name" value="Nucleoside Triphosphate Pyrophosphohydrolase"/>
    <property type="match status" value="1"/>
</dbReference>
<dbReference type="EMBL" id="DYXN01000070">
    <property type="protein sequence ID" value="HJE86870.1"/>
    <property type="molecule type" value="Genomic_DNA"/>
</dbReference>
<dbReference type="PROSITE" id="PS00893">
    <property type="entry name" value="NUDIX_BOX"/>
    <property type="match status" value="1"/>
</dbReference>
<dbReference type="CDD" id="cd04677">
    <property type="entry name" value="NUDIX_Hydrolase"/>
    <property type="match status" value="1"/>
</dbReference>
<comment type="caution">
    <text evidence="4">The sequence shown here is derived from an EMBL/GenBank/DDBJ whole genome shotgun (WGS) entry which is preliminary data.</text>
</comment>
<dbReference type="InterPro" id="IPR000086">
    <property type="entry name" value="NUDIX_hydrolase_dom"/>
</dbReference>
<name>A0A921F2I5_9LACO</name>
<evidence type="ECO:0000313" key="5">
    <source>
        <dbReference type="Proteomes" id="UP000721920"/>
    </source>
</evidence>
<dbReference type="PANTHER" id="PTHR43046">
    <property type="entry name" value="GDP-MANNOSE MANNOSYL HYDROLASE"/>
    <property type="match status" value="1"/>
</dbReference>
<comment type="cofactor">
    <cofactor evidence="1">
        <name>Mg(2+)</name>
        <dbReference type="ChEBI" id="CHEBI:18420"/>
    </cofactor>
</comment>
<dbReference type="AlphaFoldDB" id="A0A921F2I5"/>
<gene>
    <name evidence="4" type="ORF">K8U88_04705</name>
</gene>
<reference evidence="4" key="1">
    <citation type="journal article" date="2021" name="PeerJ">
        <title>Extensive microbial diversity within the chicken gut microbiome revealed by metagenomics and culture.</title>
        <authorList>
            <person name="Gilroy R."/>
            <person name="Ravi A."/>
            <person name="Getino M."/>
            <person name="Pursley I."/>
            <person name="Horton D.L."/>
            <person name="Alikhan N.F."/>
            <person name="Baker D."/>
            <person name="Gharbi K."/>
            <person name="Hall N."/>
            <person name="Watson M."/>
            <person name="Adriaenssens E.M."/>
            <person name="Foster-Nyarko E."/>
            <person name="Jarju S."/>
            <person name="Secka A."/>
            <person name="Antonio M."/>
            <person name="Oren A."/>
            <person name="Chaudhuri R.R."/>
            <person name="La Ragione R."/>
            <person name="Hildebrand F."/>
            <person name="Pallen M.J."/>
        </authorList>
    </citation>
    <scope>NUCLEOTIDE SEQUENCE</scope>
    <source>
        <strain evidence="4">CHK173-2145</strain>
    </source>
</reference>
<accession>A0A921F2I5</accession>
<evidence type="ECO:0000256" key="2">
    <source>
        <dbReference type="ARBA" id="ARBA00022801"/>
    </source>
</evidence>
<proteinExistence type="predicted"/>
<dbReference type="PROSITE" id="PS51462">
    <property type="entry name" value="NUDIX"/>
    <property type="match status" value="1"/>
</dbReference>
<dbReference type="PANTHER" id="PTHR43046:SF2">
    <property type="entry name" value="8-OXO-DGTP DIPHOSPHATASE-RELATED"/>
    <property type="match status" value="1"/>
</dbReference>
<evidence type="ECO:0000256" key="1">
    <source>
        <dbReference type="ARBA" id="ARBA00001946"/>
    </source>
</evidence>